<reference evidence="1 2" key="1">
    <citation type="submission" date="2021-11" db="EMBL/GenBank/DDBJ databases">
        <title>Black yeast isolated from Biological Soil Crust.</title>
        <authorList>
            <person name="Kurbessoian T."/>
        </authorList>
    </citation>
    <scope>NUCLEOTIDE SEQUENCE [LARGE SCALE GENOMIC DNA]</scope>
    <source>
        <strain evidence="1 2">CCFEE 5522</strain>
    </source>
</reference>
<protein>
    <submittedName>
        <fullName evidence="1">Uncharacterized protein</fullName>
    </submittedName>
</protein>
<gene>
    <name evidence="1" type="ORF">LTR36_007870</name>
</gene>
<accession>A0AAV9J9R4</accession>
<sequence length="180" mass="20469">MATFIEDRILDPPDPPIAIPVGDLGGNSEVQELIDAENGSTQGYFEKLSSGWAVVYREAPNEEPFLCMNWAAHRLRDDIRPGTKFAAENQWQTVDLTPDTMATMLQRDFGLVPWVAGRGKKVCVLWTIPSGNVGHIQVYYNGRWESKLSQALWVLSNGEDDFQWYRSSDRLTKSTIFMRR</sequence>
<dbReference type="EMBL" id="JAVFHQ010000051">
    <property type="protein sequence ID" value="KAK4541573.1"/>
    <property type="molecule type" value="Genomic_DNA"/>
</dbReference>
<dbReference type="AlphaFoldDB" id="A0AAV9J9R4"/>
<dbReference type="Proteomes" id="UP001324427">
    <property type="component" value="Unassembled WGS sequence"/>
</dbReference>
<name>A0AAV9J9R4_9PEZI</name>
<comment type="caution">
    <text evidence="1">The sequence shown here is derived from an EMBL/GenBank/DDBJ whole genome shotgun (WGS) entry which is preliminary data.</text>
</comment>
<keyword evidence="2" id="KW-1185">Reference proteome</keyword>
<organism evidence="1 2">
    <name type="scientific">Oleoguttula mirabilis</name>
    <dbReference type="NCBI Taxonomy" id="1507867"/>
    <lineage>
        <taxon>Eukaryota</taxon>
        <taxon>Fungi</taxon>
        <taxon>Dikarya</taxon>
        <taxon>Ascomycota</taxon>
        <taxon>Pezizomycotina</taxon>
        <taxon>Dothideomycetes</taxon>
        <taxon>Dothideomycetidae</taxon>
        <taxon>Mycosphaerellales</taxon>
        <taxon>Teratosphaeriaceae</taxon>
        <taxon>Oleoguttula</taxon>
    </lineage>
</organism>
<evidence type="ECO:0000313" key="2">
    <source>
        <dbReference type="Proteomes" id="UP001324427"/>
    </source>
</evidence>
<proteinExistence type="predicted"/>
<evidence type="ECO:0000313" key="1">
    <source>
        <dbReference type="EMBL" id="KAK4541573.1"/>
    </source>
</evidence>